<dbReference type="Pfam" id="PF00089">
    <property type="entry name" value="Trypsin"/>
    <property type="match status" value="1"/>
</dbReference>
<dbReference type="GO" id="GO:0006508">
    <property type="term" value="P:proteolysis"/>
    <property type="evidence" value="ECO:0007669"/>
    <property type="project" value="UniProtKB-KW"/>
</dbReference>
<dbReference type="PROSITE" id="PS00134">
    <property type="entry name" value="TRYPSIN_HIS"/>
    <property type="match status" value="1"/>
</dbReference>
<dbReference type="GO" id="GO:0005576">
    <property type="term" value="C:extracellular region"/>
    <property type="evidence" value="ECO:0007669"/>
    <property type="project" value="UniProtKB-SubCell"/>
</dbReference>
<dbReference type="PRINTS" id="PR00722">
    <property type="entry name" value="CHYMOTRYPSIN"/>
</dbReference>
<proteinExistence type="evidence at transcript level"/>
<feature type="compositionally biased region" description="Low complexity" evidence="8">
    <location>
        <begin position="108"/>
        <end position="122"/>
    </location>
</feature>
<dbReference type="GO" id="GO:0004252">
    <property type="term" value="F:serine-type endopeptidase activity"/>
    <property type="evidence" value="ECO:0007669"/>
    <property type="project" value="InterPro"/>
</dbReference>
<dbReference type="CDD" id="cd00190">
    <property type="entry name" value="Tryp_SPc"/>
    <property type="match status" value="1"/>
</dbReference>
<evidence type="ECO:0000259" key="10">
    <source>
        <dbReference type="PROSITE" id="PS50240"/>
    </source>
</evidence>
<dbReference type="InterPro" id="IPR001314">
    <property type="entry name" value="Peptidase_S1A"/>
</dbReference>
<dbReference type="SUPFAM" id="SSF50494">
    <property type="entry name" value="Trypsin-like serine proteases"/>
    <property type="match status" value="1"/>
</dbReference>
<keyword evidence="3 7" id="KW-0645">Protease</keyword>
<feature type="chain" id="PRO_5024326051" evidence="9">
    <location>
        <begin position="21"/>
        <end position="397"/>
    </location>
</feature>
<dbReference type="SMART" id="SM00020">
    <property type="entry name" value="Tryp_SPc"/>
    <property type="match status" value="1"/>
</dbReference>
<dbReference type="FunFam" id="2.40.10.10:FF:000015">
    <property type="entry name" value="Atrial natriuretic peptide-converting enzyme"/>
    <property type="match status" value="1"/>
</dbReference>
<dbReference type="PANTHER" id="PTHR24260:SF136">
    <property type="entry name" value="GH08193P-RELATED"/>
    <property type="match status" value="1"/>
</dbReference>
<evidence type="ECO:0000256" key="4">
    <source>
        <dbReference type="ARBA" id="ARBA00022801"/>
    </source>
</evidence>
<dbReference type="InterPro" id="IPR009003">
    <property type="entry name" value="Peptidase_S1_PA"/>
</dbReference>
<dbReference type="PANTHER" id="PTHR24260">
    <property type="match status" value="1"/>
</dbReference>
<dbReference type="AlphaFoldDB" id="A0A5Q0MUR0"/>
<comment type="subcellular location">
    <subcellularLocation>
        <location evidence="1">Secreted</location>
    </subcellularLocation>
</comment>
<evidence type="ECO:0000256" key="7">
    <source>
        <dbReference type="RuleBase" id="RU363034"/>
    </source>
</evidence>
<keyword evidence="9" id="KW-0732">Signal</keyword>
<accession>A0A5Q0MUR0</accession>
<dbReference type="InterPro" id="IPR033116">
    <property type="entry name" value="TRYPSIN_SER"/>
</dbReference>
<name>A0A5Q0MUR0_9COLE</name>
<evidence type="ECO:0000256" key="3">
    <source>
        <dbReference type="ARBA" id="ARBA00022670"/>
    </source>
</evidence>
<dbReference type="PROSITE" id="PS00135">
    <property type="entry name" value="TRYPSIN_SER"/>
    <property type="match status" value="1"/>
</dbReference>
<evidence type="ECO:0000256" key="2">
    <source>
        <dbReference type="ARBA" id="ARBA00022525"/>
    </source>
</evidence>
<dbReference type="Gene3D" id="2.40.10.10">
    <property type="entry name" value="Trypsin-like serine proteases"/>
    <property type="match status" value="1"/>
</dbReference>
<dbReference type="PROSITE" id="PS50240">
    <property type="entry name" value="TRYPSIN_DOM"/>
    <property type="match status" value="1"/>
</dbReference>
<protein>
    <submittedName>
        <fullName evidence="11">Serine protease 1</fullName>
    </submittedName>
</protein>
<feature type="region of interest" description="Disordered" evidence="8">
    <location>
        <begin position="91"/>
        <end position="134"/>
    </location>
</feature>
<evidence type="ECO:0000256" key="6">
    <source>
        <dbReference type="ARBA" id="ARBA00023157"/>
    </source>
</evidence>
<dbReference type="InterPro" id="IPR051333">
    <property type="entry name" value="CLIP_Serine_Protease"/>
</dbReference>
<feature type="signal peptide" evidence="9">
    <location>
        <begin position="1"/>
        <end position="20"/>
    </location>
</feature>
<organism evidence="11">
    <name type="scientific">Lasioderma serricorne</name>
    <name type="common">cigarette beetle</name>
    <dbReference type="NCBI Taxonomy" id="295660"/>
    <lineage>
        <taxon>Eukaryota</taxon>
        <taxon>Metazoa</taxon>
        <taxon>Ecdysozoa</taxon>
        <taxon>Arthropoda</taxon>
        <taxon>Hexapoda</taxon>
        <taxon>Insecta</taxon>
        <taxon>Pterygota</taxon>
        <taxon>Neoptera</taxon>
        <taxon>Endopterygota</taxon>
        <taxon>Coleoptera</taxon>
        <taxon>Polyphaga</taxon>
        <taxon>Bostrichiformia</taxon>
        <taxon>Ptinidae</taxon>
        <taxon>Xyletininae</taxon>
        <taxon>Lasioderma</taxon>
    </lineage>
</organism>
<keyword evidence="6" id="KW-1015">Disulfide bond</keyword>
<sequence length="397" mass="44360">MGLVAFLVVFVVVCLSKAEGFAFARDTYDISEDSQCVNDQGRFSGNKGTCRRVSRCPIAIESLKERHQHDLTRCSFVGFEEVVCCPESDSRIKGTTDEPEDPYDWLKTKSTSTSTTRKTPTRWPNFGDEPSMREPLRKSQHACTTYSNDIAPSIKFQILGGVESLEGEFPHMAALGYRDLEDNQVIRWSCGGSLISNRWVLTAAHCIETQDGNKPVKVRLGVVDIMKTPPDGDYDVESYEVHRNYSRRTRHHDIALIKLDRNVQSKDEVRPACLYARNDDPPALNVTGWGQTSARQGITSNILLRATIHPVSIEECDEIYTKRLSKNIVRSQICAVSDDGTKDACRGDSGGPLQIEREGIIRIVGVTSYASGCGGKTPGVYTRVSNYLDWIERIVWP</sequence>
<feature type="domain" description="Peptidase S1" evidence="10">
    <location>
        <begin position="158"/>
        <end position="396"/>
    </location>
</feature>
<evidence type="ECO:0000313" key="11">
    <source>
        <dbReference type="EMBL" id="QFZ95604.1"/>
    </source>
</evidence>
<evidence type="ECO:0000256" key="9">
    <source>
        <dbReference type="SAM" id="SignalP"/>
    </source>
</evidence>
<dbReference type="EMBL" id="MK015723">
    <property type="protein sequence ID" value="QFZ95604.1"/>
    <property type="molecule type" value="mRNA"/>
</dbReference>
<keyword evidence="4 7" id="KW-0378">Hydrolase</keyword>
<dbReference type="InterPro" id="IPR001254">
    <property type="entry name" value="Trypsin_dom"/>
</dbReference>
<reference evidence="11" key="1">
    <citation type="submission" date="2018-10" db="EMBL/GenBank/DDBJ databases">
        <authorList>
            <person name="Chen C.-x."/>
            <person name="Zhao F."/>
            <person name="Xu K.-k."/>
            <person name="Yang H."/>
            <person name="Yang W.-j."/>
            <person name="Li C."/>
        </authorList>
    </citation>
    <scope>NUCLEOTIDE SEQUENCE</scope>
</reference>
<keyword evidence="5 7" id="KW-0720">Serine protease</keyword>
<evidence type="ECO:0000256" key="1">
    <source>
        <dbReference type="ARBA" id="ARBA00004613"/>
    </source>
</evidence>
<keyword evidence="2" id="KW-0964">Secreted</keyword>
<dbReference type="InterPro" id="IPR043504">
    <property type="entry name" value="Peptidase_S1_PA_chymotrypsin"/>
</dbReference>
<dbReference type="InterPro" id="IPR018114">
    <property type="entry name" value="TRYPSIN_HIS"/>
</dbReference>
<evidence type="ECO:0000256" key="5">
    <source>
        <dbReference type="ARBA" id="ARBA00022825"/>
    </source>
</evidence>
<evidence type="ECO:0000256" key="8">
    <source>
        <dbReference type="SAM" id="MobiDB-lite"/>
    </source>
</evidence>